<dbReference type="FunFam" id="1.25.40.10:FF:000344">
    <property type="entry name" value="Pentatricopeptide repeat-containing protein"/>
    <property type="match status" value="1"/>
</dbReference>
<dbReference type="PANTHER" id="PTHR47926">
    <property type="entry name" value="PENTATRICOPEPTIDE REPEAT-CONTAINING PROTEIN"/>
    <property type="match status" value="1"/>
</dbReference>
<dbReference type="NCBIfam" id="TIGR00756">
    <property type="entry name" value="PPR"/>
    <property type="match status" value="4"/>
</dbReference>
<evidence type="ECO:0000313" key="7">
    <source>
        <dbReference type="Proteomes" id="UP000636800"/>
    </source>
</evidence>
<reference evidence="6 7" key="1">
    <citation type="journal article" date="2020" name="Nat. Food">
        <title>A phased Vanilla planifolia genome enables genetic improvement of flavour and production.</title>
        <authorList>
            <person name="Hasing T."/>
            <person name="Tang H."/>
            <person name="Brym M."/>
            <person name="Khazi F."/>
            <person name="Huang T."/>
            <person name="Chambers A.H."/>
        </authorList>
    </citation>
    <scope>NUCLEOTIDE SEQUENCE [LARGE SCALE GENOMIC DNA]</scope>
    <source>
        <tissue evidence="6">Leaf</tissue>
    </source>
</reference>
<keyword evidence="1" id="KW-0677">Repeat</keyword>
<evidence type="ECO:0000256" key="1">
    <source>
        <dbReference type="ARBA" id="ARBA00022737"/>
    </source>
</evidence>
<gene>
    <name evidence="6" type="ORF">HPP92_026556</name>
</gene>
<dbReference type="Gene3D" id="1.25.40.10">
    <property type="entry name" value="Tetratricopeptide repeat domain"/>
    <property type="match status" value="4"/>
</dbReference>
<keyword evidence="7" id="KW-1185">Reference proteome</keyword>
<keyword evidence="4" id="KW-1133">Transmembrane helix</keyword>
<sequence>MLAFHLLVAMSWSLPFAPPATKAGFAALLRPNLHKNHIKQVHALVLTTGLSIKNSLLVRILEILSFCGELGYARKLFDSMHKPRVFLWNTLMRGYFRSDLCSEAIAIYCEMHRLAVRPDEFTFPFVLKACSTLVDIWAGMEAHAIVVKLGFDFNNIVGTELVVMYAKFGDPDCADYAFESMGNHRDLVSWNALISAHSQNGRADRALAHFRSMESTGIEPDTITVACVLSSCAYLGCLELGKKLHYRMEQGDLPSNTYVENALLDMYSKCGNMDEAFKLFGEMRTRNVVSWSTIIGGYAINGNSRKALDLFYQMRSEGVPPNDVTMLAVLSACSHAGLVRKGKELFRSLDKPTVEHCAAIVDLLGRSGHLHEAYTFIQSMPITPDAGVWGALLSACSIYRDTELGEIAADEILRLAPEVPSYQILLSNMYVTLGRWGDVEKIRERMRRSGLRKVGAYSSVELNGEVHVFYEGSHSQSKEMNRVLSELTGRVRSIGYEPESSVALHDVEEEEKQAALLVHSERLAIAFSIIHSKVEGSPLRIMKNLRICYDCHEFFKHVSKVLGRAIIMRDKNVAQKAAAINKMVPAKEDGVTQDSLVKLFIFLISFFSGLKAFGLLAITSIEYHLLLHCLLLFMEFYLMLKKFSAEWDLPECFNCQERSGCSETDSEDEEDYVTCNIGVKDRTSKKLHERTKQLKTQGQAKIESEPQMQQ</sequence>
<dbReference type="Pfam" id="PF20431">
    <property type="entry name" value="E_motif"/>
    <property type="match status" value="1"/>
</dbReference>
<dbReference type="Proteomes" id="UP000636800">
    <property type="component" value="Unassembled WGS sequence"/>
</dbReference>
<proteinExistence type="predicted"/>
<dbReference type="GO" id="GO:0008270">
    <property type="term" value="F:zinc ion binding"/>
    <property type="evidence" value="ECO:0007669"/>
    <property type="project" value="InterPro"/>
</dbReference>
<dbReference type="EMBL" id="JADCNL010000071">
    <property type="protein sequence ID" value="KAG0451181.1"/>
    <property type="molecule type" value="Genomic_DNA"/>
</dbReference>
<feature type="repeat" description="PPR" evidence="2">
    <location>
        <begin position="287"/>
        <end position="321"/>
    </location>
</feature>
<evidence type="ECO:0000256" key="3">
    <source>
        <dbReference type="SAM" id="MobiDB-lite"/>
    </source>
</evidence>
<dbReference type="Pfam" id="PF14432">
    <property type="entry name" value="DYW_deaminase"/>
    <property type="match status" value="1"/>
</dbReference>
<evidence type="ECO:0000256" key="2">
    <source>
        <dbReference type="PROSITE-ProRule" id="PRU00708"/>
    </source>
</evidence>
<dbReference type="GO" id="GO:0003723">
    <property type="term" value="F:RNA binding"/>
    <property type="evidence" value="ECO:0007669"/>
    <property type="project" value="InterPro"/>
</dbReference>
<keyword evidence="4" id="KW-0472">Membrane</keyword>
<dbReference type="GO" id="GO:0009451">
    <property type="term" value="P:RNA modification"/>
    <property type="evidence" value="ECO:0007669"/>
    <property type="project" value="InterPro"/>
</dbReference>
<evidence type="ECO:0000259" key="5">
    <source>
        <dbReference type="Pfam" id="PF14432"/>
    </source>
</evidence>
<comment type="caution">
    <text evidence="6">The sequence shown here is derived from an EMBL/GenBank/DDBJ whole genome shotgun (WGS) entry which is preliminary data.</text>
</comment>
<dbReference type="AlphaFoldDB" id="A0A835U9K1"/>
<dbReference type="InterPro" id="IPR011990">
    <property type="entry name" value="TPR-like_helical_dom_sf"/>
</dbReference>
<feature type="repeat" description="PPR" evidence="2">
    <location>
        <begin position="256"/>
        <end position="286"/>
    </location>
</feature>
<accession>A0A835U9K1</accession>
<feature type="repeat" description="PPR" evidence="2">
    <location>
        <begin position="186"/>
        <end position="220"/>
    </location>
</feature>
<dbReference type="OrthoDB" id="1481647at2759"/>
<evidence type="ECO:0000256" key="4">
    <source>
        <dbReference type="SAM" id="Phobius"/>
    </source>
</evidence>
<dbReference type="PROSITE" id="PS51375">
    <property type="entry name" value="PPR"/>
    <property type="match status" value="4"/>
</dbReference>
<feature type="domain" description="DYW" evidence="5">
    <location>
        <begin position="495"/>
        <end position="572"/>
    </location>
</feature>
<organism evidence="6 7">
    <name type="scientific">Vanilla planifolia</name>
    <name type="common">Vanilla</name>
    <dbReference type="NCBI Taxonomy" id="51239"/>
    <lineage>
        <taxon>Eukaryota</taxon>
        <taxon>Viridiplantae</taxon>
        <taxon>Streptophyta</taxon>
        <taxon>Embryophyta</taxon>
        <taxon>Tracheophyta</taxon>
        <taxon>Spermatophyta</taxon>
        <taxon>Magnoliopsida</taxon>
        <taxon>Liliopsida</taxon>
        <taxon>Asparagales</taxon>
        <taxon>Orchidaceae</taxon>
        <taxon>Vanilloideae</taxon>
        <taxon>Vanilleae</taxon>
        <taxon>Vanilla</taxon>
    </lineage>
</organism>
<feature type="transmembrane region" description="Helical" evidence="4">
    <location>
        <begin position="623"/>
        <end position="640"/>
    </location>
</feature>
<name>A0A835U9K1_VANPL</name>
<dbReference type="InterPro" id="IPR032867">
    <property type="entry name" value="DYW_dom"/>
</dbReference>
<protein>
    <recommendedName>
        <fullName evidence="5">DYW domain-containing protein</fullName>
    </recommendedName>
</protein>
<dbReference type="InterPro" id="IPR046960">
    <property type="entry name" value="PPR_At4g14850-like_plant"/>
</dbReference>
<evidence type="ECO:0000313" key="6">
    <source>
        <dbReference type="EMBL" id="KAG0451181.1"/>
    </source>
</evidence>
<feature type="repeat" description="PPR" evidence="2">
    <location>
        <begin position="84"/>
        <end position="118"/>
    </location>
</feature>
<dbReference type="InterPro" id="IPR002885">
    <property type="entry name" value="PPR_rpt"/>
</dbReference>
<dbReference type="Pfam" id="PF13041">
    <property type="entry name" value="PPR_2"/>
    <property type="match status" value="3"/>
</dbReference>
<dbReference type="FunFam" id="1.25.40.10:FF:000184">
    <property type="entry name" value="Pentatricopeptide repeat-containing protein, chloroplastic"/>
    <property type="match status" value="1"/>
</dbReference>
<feature type="region of interest" description="Disordered" evidence="3">
    <location>
        <begin position="686"/>
        <end position="710"/>
    </location>
</feature>
<dbReference type="InterPro" id="IPR046848">
    <property type="entry name" value="E_motif"/>
</dbReference>
<keyword evidence="4" id="KW-0812">Transmembrane</keyword>